<proteinExistence type="predicted"/>
<dbReference type="SUPFAM" id="SSF55729">
    <property type="entry name" value="Acyl-CoA N-acyltransferases (Nat)"/>
    <property type="match status" value="1"/>
</dbReference>
<dbReference type="EMBL" id="QAYG01000005">
    <property type="protein sequence ID" value="PTW60093.1"/>
    <property type="molecule type" value="Genomic_DNA"/>
</dbReference>
<accession>A0A2T5V8L1</accession>
<evidence type="ECO:0000313" key="3">
    <source>
        <dbReference type="Proteomes" id="UP000244081"/>
    </source>
</evidence>
<dbReference type="Pfam" id="PF13480">
    <property type="entry name" value="Acetyltransf_6"/>
    <property type="match status" value="1"/>
</dbReference>
<dbReference type="OrthoDB" id="8193702at2"/>
<protein>
    <submittedName>
        <fullName evidence="2">CelD/BcsL family acetyltransferase involved in cellulose biosynthesis</fullName>
    </submittedName>
</protein>
<dbReference type="Proteomes" id="UP000244081">
    <property type="component" value="Unassembled WGS sequence"/>
</dbReference>
<evidence type="ECO:0000313" key="2">
    <source>
        <dbReference type="EMBL" id="PTW60093.1"/>
    </source>
</evidence>
<dbReference type="GO" id="GO:0016740">
    <property type="term" value="F:transferase activity"/>
    <property type="evidence" value="ECO:0007669"/>
    <property type="project" value="UniProtKB-KW"/>
</dbReference>
<keyword evidence="2" id="KW-0808">Transferase</keyword>
<dbReference type="InterPro" id="IPR016181">
    <property type="entry name" value="Acyl_CoA_acyltransferase"/>
</dbReference>
<gene>
    <name evidence="2" type="ORF">C8N35_10593</name>
</gene>
<name>A0A2T5V8L1_9HYPH</name>
<evidence type="ECO:0000259" key="1">
    <source>
        <dbReference type="Pfam" id="PF13480"/>
    </source>
</evidence>
<reference evidence="2 3" key="1">
    <citation type="submission" date="2018-04" db="EMBL/GenBank/DDBJ databases">
        <title>Genomic Encyclopedia of Archaeal and Bacterial Type Strains, Phase II (KMG-II): from individual species to whole genera.</title>
        <authorList>
            <person name="Goeker M."/>
        </authorList>
    </citation>
    <scope>NUCLEOTIDE SEQUENCE [LARGE SCALE GENOMIC DNA]</scope>
    <source>
        <strain evidence="2 3">DSM 23382</strain>
    </source>
</reference>
<sequence length="400" mass="44759">MPVATAEPRAADKMTDAGHSAALDLRIHDSFDEIRPLWRAFERDAVMSVYQGLRWLELWHSHVGGATLDRLALVVGERDGRPVFIWPLGIWRAGPLKIARWLGGKFNNYNLGLWCPSEIAAITEEEMRRALGDIARKAGIDSFELANQPKTWEGFDNPFAMICEQQSPSNSFVMDLEPDFDALYARRRSSRSRRTQRRKRETMAEAGEIRLLHARDEATVLKIVDALVEQRNARAAEAGIPSIFAEKGAQAMTREILLDGLSSPTTGPIMEAHALEVGGIIRATYVGGVHRGRYSCFLNSFREDDLTATSPGDQLLLDVVEYCCQSGMTQLDLGIGEARYKSAWCEPDPLFDSFIAMSAAGRLHAGFYELRQSVKRAIKANPVLWNAVKKARQLRSRAHF</sequence>
<organism evidence="2 3">
    <name type="scientific">Breoghania corrubedonensis</name>
    <dbReference type="NCBI Taxonomy" id="665038"/>
    <lineage>
        <taxon>Bacteria</taxon>
        <taxon>Pseudomonadati</taxon>
        <taxon>Pseudomonadota</taxon>
        <taxon>Alphaproteobacteria</taxon>
        <taxon>Hyphomicrobiales</taxon>
        <taxon>Stappiaceae</taxon>
        <taxon>Breoghania</taxon>
    </lineage>
</organism>
<dbReference type="InterPro" id="IPR038740">
    <property type="entry name" value="BioF2-like_GNAT_dom"/>
</dbReference>
<feature type="domain" description="BioF2-like acetyltransferase" evidence="1">
    <location>
        <begin position="191"/>
        <end position="342"/>
    </location>
</feature>
<keyword evidence="3" id="KW-1185">Reference proteome</keyword>
<dbReference type="AlphaFoldDB" id="A0A2T5V8L1"/>
<comment type="caution">
    <text evidence="2">The sequence shown here is derived from an EMBL/GenBank/DDBJ whole genome shotgun (WGS) entry which is preliminary data.</text>
</comment>